<comment type="caution">
    <text evidence="15">The sequence shown here is derived from an EMBL/GenBank/DDBJ whole genome shotgun (WGS) entry which is preliminary data.</text>
</comment>
<keyword evidence="6" id="KW-0808">Transferase</keyword>
<dbReference type="EMBL" id="JH668753">
    <property type="protein sequence ID" value="KAG6461538.1"/>
    <property type="molecule type" value="Genomic_DNA"/>
</dbReference>
<dbReference type="GO" id="GO:0005737">
    <property type="term" value="C:cytoplasm"/>
    <property type="evidence" value="ECO:0007669"/>
    <property type="project" value="TreeGrafter"/>
</dbReference>
<sequence length="79" mass="8592">MEGGSLEQLLLGRPSEPLPQPMRISLAADVADGMKYLHSLGVFHRDLTAKNVLLRKYGDGDYMAVVADFGLAAKIPHPM</sequence>
<keyword evidence="9" id="KW-0067">ATP-binding</keyword>
<feature type="domain" description="Protein kinase" evidence="14">
    <location>
        <begin position="1"/>
        <end position="79"/>
    </location>
</feature>
<dbReference type="PANTHER" id="PTHR46485">
    <property type="entry name" value="LIM DOMAIN KINASE 1"/>
    <property type="match status" value="1"/>
</dbReference>
<evidence type="ECO:0000256" key="13">
    <source>
        <dbReference type="ARBA" id="ARBA00051680"/>
    </source>
</evidence>
<dbReference type="GO" id="GO:0005524">
    <property type="term" value="F:ATP binding"/>
    <property type="evidence" value="ECO:0007669"/>
    <property type="project" value="UniProtKB-KW"/>
</dbReference>
<evidence type="ECO:0000256" key="1">
    <source>
        <dbReference type="ARBA" id="ARBA00001936"/>
    </source>
</evidence>
<dbReference type="PANTHER" id="PTHR46485:SF5">
    <property type="entry name" value="CENTER DIVIDER, ISOFORM A"/>
    <property type="match status" value="1"/>
</dbReference>
<evidence type="ECO:0000313" key="15">
    <source>
        <dbReference type="EMBL" id="KAG6461538.1"/>
    </source>
</evidence>
<accession>A0A922CXF4</accession>
<protein>
    <recommendedName>
        <fullName evidence="4">dual-specificity kinase</fullName>
        <ecNumber evidence="4">2.7.12.1</ecNumber>
    </recommendedName>
</protein>
<dbReference type="GO" id="GO:0004712">
    <property type="term" value="F:protein serine/threonine/tyrosine kinase activity"/>
    <property type="evidence" value="ECO:0007669"/>
    <property type="project" value="UniProtKB-EC"/>
</dbReference>
<gene>
    <name evidence="15" type="ORF">O3G_MSEX012692</name>
</gene>
<evidence type="ECO:0000256" key="6">
    <source>
        <dbReference type="ARBA" id="ARBA00022679"/>
    </source>
</evidence>
<dbReference type="GO" id="GO:0004674">
    <property type="term" value="F:protein serine/threonine kinase activity"/>
    <property type="evidence" value="ECO:0007669"/>
    <property type="project" value="UniProtKB-KW"/>
</dbReference>
<dbReference type="EC" id="2.7.12.1" evidence="4"/>
<comment type="similarity">
    <text evidence="3">Belongs to the protein kinase superfamily. TKL Ser/Thr protein kinase family.</text>
</comment>
<dbReference type="InterPro" id="IPR008266">
    <property type="entry name" value="Tyr_kinase_AS"/>
</dbReference>
<dbReference type="GO" id="GO:0046872">
    <property type="term" value="F:metal ion binding"/>
    <property type="evidence" value="ECO:0007669"/>
    <property type="project" value="UniProtKB-KW"/>
</dbReference>
<proteinExistence type="inferred from homology"/>
<dbReference type="Proteomes" id="UP000791440">
    <property type="component" value="Unassembled WGS sequence"/>
</dbReference>
<evidence type="ECO:0000256" key="4">
    <source>
        <dbReference type="ARBA" id="ARBA00013203"/>
    </source>
</evidence>
<evidence type="ECO:0000256" key="3">
    <source>
        <dbReference type="ARBA" id="ARBA00005843"/>
    </source>
</evidence>
<dbReference type="Pfam" id="PF07714">
    <property type="entry name" value="PK_Tyr_Ser-Thr"/>
    <property type="match status" value="1"/>
</dbReference>
<evidence type="ECO:0000256" key="10">
    <source>
        <dbReference type="ARBA" id="ARBA00023211"/>
    </source>
</evidence>
<evidence type="ECO:0000256" key="2">
    <source>
        <dbReference type="ARBA" id="ARBA00001946"/>
    </source>
</evidence>
<dbReference type="PROSITE" id="PS50011">
    <property type="entry name" value="PROTEIN_KINASE_DOM"/>
    <property type="match status" value="1"/>
</dbReference>
<keyword evidence="10" id="KW-0464">Manganese</keyword>
<dbReference type="GO" id="GO:0005634">
    <property type="term" value="C:nucleus"/>
    <property type="evidence" value="ECO:0007669"/>
    <property type="project" value="TreeGrafter"/>
</dbReference>
<evidence type="ECO:0000256" key="5">
    <source>
        <dbReference type="ARBA" id="ARBA00022527"/>
    </source>
</evidence>
<organism evidence="15 16">
    <name type="scientific">Manduca sexta</name>
    <name type="common">Tobacco hawkmoth</name>
    <name type="synonym">Tobacco hornworm</name>
    <dbReference type="NCBI Taxonomy" id="7130"/>
    <lineage>
        <taxon>Eukaryota</taxon>
        <taxon>Metazoa</taxon>
        <taxon>Ecdysozoa</taxon>
        <taxon>Arthropoda</taxon>
        <taxon>Hexapoda</taxon>
        <taxon>Insecta</taxon>
        <taxon>Pterygota</taxon>
        <taxon>Neoptera</taxon>
        <taxon>Endopterygota</taxon>
        <taxon>Lepidoptera</taxon>
        <taxon>Glossata</taxon>
        <taxon>Ditrysia</taxon>
        <taxon>Bombycoidea</taxon>
        <taxon>Sphingidae</taxon>
        <taxon>Sphinginae</taxon>
        <taxon>Sphingini</taxon>
        <taxon>Manduca</taxon>
    </lineage>
</organism>
<dbReference type="InterPro" id="IPR000719">
    <property type="entry name" value="Prot_kinase_dom"/>
</dbReference>
<evidence type="ECO:0000256" key="12">
    <source>
        <dbReference type="ARBA" id="ARBA00049308"/>
    </source>
</evidence>
<keyword evidence="5" id="KW-0723">Serine/threonine-protein kinase</keyword>
<comment type="catalytic activity">
    <reaction evidence="11">
        <text>L-seryl-[protein] + ATP = O-phospho-L-seryl-[protein] + ADP + H(+)</text>
        <dbReference type="Rhea" id="RHEA:17989"/>
        <dbReference type="Rhea" id="RHEA-COMP:9863"/>
        <dbReference type="Rhea" id="RHEA-COMP:11604"/>
        <dbReference type="ChEBI" id="CHEBI:15378"/>
        <dbReference type="ChEBI" id="CHEBI:29999"/>
        <dbReference type="ChEBI" id="CHEBI:30616"/>
        <dbReference type="ChEBI" id="CHEBI:83421"/>
        <dbReference type="ChEBI" id="CHEBI:456216"/>
        <dbReference type="EC" id="2.7.12.1"/>
    </reaction>
</comment>
<keyword evidence="7" id="KW-0547">Nucleotide-binding</keyword>
<reference evidence="15" key="1">
    <citation type="journal article" date="2016" name="Insect Biochem. Mol. Biol.">
        <title>Multifaceted biological insights from a draft genome sequence of the tobacco hornworm moth, Manduca sexta.</title>
        <authorList>
            <person name="Kanost M.R."/>
            <person name="Arrese E.L."/>
            <person name="Cao X."/>
            <person name="Chen Y.R."/>
            <person name="Chellapilla S."/>
            <person name="Goldsmith M.R."/>
            <person name="Grosse-Wilde E."/>
            <person name="Heckel D.G."/>
            <person name="Herndon N."/>
            <person name="Jiang H."/>
            <person name="Papanicolaou A."/>
            <person name="Qu J."/>
            <person name="Soulages J.L."/>
            <person name="Vogel H."/>
            <person name="Walters J."/>
            <person name="Waterhouse R.M."/>
            <person name="Ahn S.J."/>
            <person name="Almeida F.C."/>
            <person name="An C."/>
            <person name="Aqrawi P."/>
            <person name="Bretschneider A."/>
            <person name="Bryant W.B."/>
            <person name="Bucks S."/>
            <person name="Chao H."/>
            <person name="Chevignon G."/>
            <person name="Christen J.M."/>
            <person name="Clarke D.F."/>
            <person name="Dittmer N.T."/>
            <person name="Ferguson L.C.F."/>
            <person name="Garavelou S."/>
            <person name="Gordon K.H.J."/>
            <person name="Gunaratna R.T."/>
            <person name="Han Y."/>
            <person name="Hauser F."/>
            <person name="He Y."/>
            <person name="Heidel-Fischer H."/>
            <person name="Hirsh A."/>
            <person name="Hu Y."/>
            <person name="Jiang H."/>
            <person name="Kalra D."/>
            <person name="Klinner C."/>
            <person name="Konig C."/>
            <person name="Kovar C."/>
            <person name="Kroll A.R."/>
            <person name="Kuwar S.S."/>
            <person name="Lee S.L."/>
            <person name="Lehman R."/>
            <person name="Li K."/>
            <person name="Li Z."/>
            <person name="Liang H."/>
            <person name="Lovelace S."/>
            <person name="Lu Z."/>
            <person name="Mansfield J.H."/>
            <person name="McCulloch K.J."/>
            <person name="Mathew T."/>
            <person name="Morton B."/>
            <person name="Muzny D.M."/>
            <person name="Neunemann D."/>
            <person name="Ongeri F."/>
            <person name="Pauchet Y."/>
            <person name="Pu L.L."/>
            <person name="Pyrousis I."/>
            <person name="Rao X.J."/>
            <person name="Redding A."/>
            <person name="Roesel C."/>
            <person name="Sanchez-Gracia A."/>
            <person name="Schaack S."/>
            <person name="Shukla A."/>
            <person name="Tetreau G."/>
            <person name="Wang Y."/>
            <person name="Xiong G.H."/>
            <person name="Traut W."/>
            <person name="Walsh T.K."/>
            <person name="Worley K.C."/>
            <person name="Wu D."/>
            <person name="Wu W."/>
            <person name="Wu Y.Q."/>
            <person name="Zhang X."/>
            <person name="Zou Z."/>
            <person name="Zucker H."/>
            <person name="Briscoe A.D."/>
            <person name="Burmester T."/>
            <person name="Clem R.J."/>
            <person name="Feyereisen R."/>
            <person name="Grimmelikhuijzen C.J.P."/>
            <person name="Hamodrakas S.J."/>
            <person name="Hansson B.S."/>
            <person name="Huguet E."/>
            <person name="Jermiin L.S."/>
            <person name="Lan Q."/>
            <person name="Lehman H.K."/>
            <person name="Lorenzen M."/>
            <person name="Merzendorfer H."/>
            <person name="Michalopoulos I."/>
            <person name="Morton D.B."/>
            <person name="Muthukrishnan S."/>
            <person name="Oakeshott J.G."/>
            <person name="Palmer W."/>
            <person name="Park Y."/>
            <person name="Passarelli A.L."/>
            <person name="Rozas J."/>
            <person name="Schwartz L.M."/>
            <person name="Smith W."/>
            <person name="Southgate A."/>
            <person name="Vilcinskas A."/>
            <person name="Vogt R."/>
            <person name="Wang P."/>
            <person name="Werren J."/>
            <person name="Yu X.Q."/>
            <person name="Zhou J.J."/>
            <person name="Brown S.J."/>
            <person name="Scherer S.E."/>
            <person name="Richards S."/>
            <person name="Blissard G.W."/>
        </authorList>
    </citation>
    <scope>NUCLEOTIDE SEQUENCE</scope>
</reference>
<evidence type="ECO:0000256" key="11">
    <source>
        <dbReference type="ARBA" id="ARBA00049003"/>
    </source>
</evidence>
<keyword evidence="8" id="KW-0418">Kinase</keyword>
<dbReference type="GO" id="GO:0030036">
    <property type="term" value="P:actin cytoskeleton organization"/>
    <property type="evidence" value="ECO:0007669"/>
    <property type="project" value="TreeGrafter"/>
</dbReference>
<dbReference type="InterPro" id="IPR001245">
    <property type="entry name" value="Ser-Thr/Tyr_kinase_cat_dom"/>
</dbReference>
<comment type="cofactor">
    <cofactor evidence="1">
        <name>Mn(2+)</name>
        <dbReference type="ChEBI" id="CHEBI:29035"/>
    </cofactor>
</comment>
<keyword evidence="16" id="KW-1185">Reference proteome</keyword>
<reference evidence="15" key="2">
    <citation type="submission" date="2020-12" db="EMBL/GenBank/DDBJ databases">
        <authorList>
            <person name="Kanost M."/>
        </authorList>
    </citation>
    <scope>NUCLEOTIDE SEQUENCE</scope>
</reference>
<comment type="catalytic activity">
    <reaction evidence="13">
        <text>L-tyrosyl-[protein] + ATP = O-phospho-L-tyrosyl-[protein] + ADP + H(+)</text>
        <dbReference type="Rhea" id="RHEA:10596"/>
        <dbReference type="Rhea" id="RHEA-COMP:10136"/>
        <dbReference type="Rhea" id="RHEA-COMP:20101"/>
        <dbReference type="ChEBI" id="CHEBI:15378"/>
        <dbReference type="ChEBI" id="CHEBI:30616"/>
        <dbReference type="ChEBI" id="CHEBI:46858"/>
        <dbReference type="ChEBI" id="CHEBI:61978"/>
        <dbReference type="ChEBI" id="CHEBI:456216"/>
        <dbReference type="EC" id="2.7.12.1"/>
    </reaction>
</comment>
<evidence type="ECO:0000256" key="7">
    <source>
        <dbReference type="ARBA" id="ARBA00022741"/>
    </source>
</evidence>
<evidence type="ECO:0000256" key="9">
    <source>
        <dbReference type="ARBA" id="ARBA00022840"/>
    </source>
</evidence>
<evidence type="ECO:0000313" key="16">
    <source>
        <dbReference type="Proteomes" id="UP000791440"/>
    </source>
</evidence>
<dbReference type="InterPro" id="IPR050940">
    <property type="entry name" value="Actin_reg-Ser/Thr_kinase"/>
</dbReference>
<comment type="cofactor">
    <cofactor evidence="2">
        <name>Mg(2+)</name>
        <dbReference type="ChEBI" id="CHEBI:18420"/>
    </cofactor>
</comment>
<name>A0A922CXF4_MANSE</name>
<comment type="catalytic activity">
    <reaction evidence="12">
        <text>L-threonyl-[protein] + ATP = O-phospho-L-threonyl-[protein] + ADP + H(+)</text>
        <dbReference type="Rhea" id="RHEA:46608"/>
        <dbReference type="Rhea" id="RHEA-COMP:11060"/>
        <dbReference type="Rhea" id="RHEA-COMP:11605"/>
        <dbReference type="ChEBI" id="CHEBI:15378"/>
        <dbReference type="ChEBI" id="CHEBI:30013"/>
        <dbReference type="ChEBI" id="CHEBI:30616"/>
        <dbReference type="ChEBI" id="CHEBI:61977"/>
        <dbReference type="ChEBI" id="CHEBI:456216"/>
        <dbReference type="EC" id="2.7.12.1"/>
    </reaction>
</comment>
<dbReference type="PROSITE" id="PS00109">
    <property type="entry name" value="PROTEIN_KINASE_TYR"/>
    <property type="match status" value="1"/>
</dbReference>
<evidence type="ECO:0000259" key="14">
    <source>
        <dbReference type="PROSITE" id="PS50011"/>
    </source>
</evidence>
<evidence type="ECO:0000256" key="8">
    <source>
        <dbReference type="ARBA" id="ARBA00022777"/>
    </source>
</evidence>
<dbReference type="AlphaFoldDB" id="A0A922CXF4"/>